<feature type="transmembrane region" description="Helical" evidence="2">
    <location>
        <begin position="131"/>
        <end position="151"/>
    </location>
</feature>
<dbReference type="Proteomes" id="UP001163152">
    <property type="component" value="Chromosome"/>
</dbReference>
<keyword evidence="2" id="KW-0472">Membrane</keyword>
<dbReference type="RefSeq" id="WP_268613025.1">
    <property type="nucleotide sequence ID" value="NZ_CP113797.1"/>
</dbReference>
<dbReference type="Gene3D" id="1.10.260.40">
    <property type="entry name" value="lambda repressor-like DNA-binding domains"/>
    <property type="match status" value="1"/>
</dbReference>
<sequence>MNKLDSTQSEQLQAIGAYLGEIRQGQARTLEEIAARTYIPLRLLRAIEAGQSQILPEPVFVQGFIRRYADALGLDGWEIAQQFPVNNAATHLDAKPDYIDESLAHSTSEPIVVDAPLPKRFSMRRSRRSGLPIWGLGLGLALLAGGLYWLLSRSDAQPTVVADPSPAPADAEPPATATAPTPTTATVTPPSPSPSPNQPASASSPVASPSPTLQPSPAQSPAAPVTVDVNLTGDSWIQVIVDGQVALEETLPRGTRRRWNGREAVTIVAGNAGAVQVAFNNARAERMGELGAVEERTFTASAATNSPTSNSTTNSP</sequence>
<gene>
    <name evidence="4" type="ORF">OXH18_12050</name>
</gene>
<dbReference type="PANTHER" id="PTHR34475">
    <property type="match status" value="1"/>
</dbReference>
<evidence type="ECO:0000256" key="1">
    <source>
        <dbReference type="SAM" id="MobiDB-lite"/>
    </source>
</evidence>
<dbReference type="GO" id="GO:0003677">
    <property type="term" value="F:DNA binding"/>
    <property type="evidence" value="ECO:0007669"/>
    <property type="project" value="InterPro"/>
</dbReference>
<reference evidence="4" key="1">
    <citation type="submission" date="2022-12" db="EMBL/GenBank/DDBJ databases">
        <title>Polyphasic identification of a Novel Hot-Spring Cyanobacterium Ocullathermofonsia sinensis gen nov. sp. nov. and Genomic Insights on its Adaptations to the Thermal Habitat.</title>
        <authorList>
            <person name="Daroch M."/>
            <person name="Tang J."/>
            <person name="Jiang Y."/>
        </authorList>
    </citation>
    <scope>NUCLEOTIDE SEQUENCE</scope>
    <source>
        <strain evidence="4">PKUAC-SCTA174</strain>
    </source>
</reference>
<keyword evidence="5" id="KW-1185">Reference proteome</keyword>
<feature type="compositionally biased region" description="Low complexity" evidence="1">
    <location>
        <begin position="299"/>
        <end position="316"/>
    </location>
</feature>
<evidence type="ECO:0000313" key="4">
    <source>
        <dbReference type="EMBL" id="WAL62687.1"/>
    </source>
</evidence>
<evidence type="ECO:0000313" key="5">
    <source>
        <dbReference type="Proteomes" id="UP001163152"/>
    </source>
</evidence>
<dbReference type="Pfam" id="PF13464">
    <property type="entry name" value="RodZ_C"/>
    <property type="match status" value="1"/>
</dbReference>
<accession>A0A9E9CBN7</accession>
<dbReference type="InterPro" id="IPR001387">
    <property type="entry name" value="Cro/C1-type_HTH"/>
</dbReference>
<name>A0A9E9CBN7_9CYAN</name>
<feature type="region of interest" description="Disordered" evidence="1">
    <location>
        <begin position="159"/>
        <end position="224"/>
    </location>
</feature>
<feature type="compositionally biased region" description="Low complexity" evidence="1">
    <location>
        <begin position="198"/>
        <end position="224"/>
    </location>
</feature>
<evidence type="ECO:0000256" key="2">
    <source>
        <dbReference type="SAM" id="Phobius"/>
    </source>
</evidence>
<dbReference type="InterPro" id="IPR025194">
    <property type="entry name" value="RodZ-like_C"/>
</dbReference>
<dbReference type="AlphaFoldDB" id="A0A9E9CBN7"/>
<proteinExistence type="predicted"/>
<dbReference type="Pfam" id="PF13413">
    <property type="entry name" value="HTH_25"/>
    <property type="match status" value="1"/>
</dbReference>
<dbReference type="InterPro" id="IPR050400">
    <property type="entry name" value="Bact_Cytoskel_RodZ"/>
</dbReference>
<evidence type="ECO:0000259" key="3">
    <source>
        <dbReference type="Pfam" id="PF13464"/>
    </source>
</evidence>
<organism evidence="4 5">
    <name type="scientific">Thermocoleostomius sinensis A174</name>
    <dbReference type="NCBI Taxonomy" id="2016057"/>
    <lineage>
        <taxon>Bacteria</taxon>
        <taxon>Bacillati</taxon>
        <taxon>Cyanobacteriota</taxon>
        <taxon>Cyanophyceae</taxon>
        <taxon>Oculatellales</taxon>
        <taxon>Oculatellaceae</taxon>
        <taxon>Thermocoleostomius</taxon>
    </lineage>
</organism>
<dbReference type="CDD" id="cd00093">
    <property type="entry name" value="HTH_XRE"/>
    <property type="match status" value="1"/>
</dbReference>
<feature type="region of interest" description="Disordered" evidence="1">
    <location>
        <begin position="297"/>
        <end position="316"/>
    </location>
</feature>
<keyword evidence="2" id="KW-0812">Transmembrane</keyword>
<dbReference type="EMBL" id="CP113797">
    <property type="protein sequence ID" value="WAL62687.1"/>
    <property type="molecule type" value="Genomic_DNA"/>
</dbReference>
<feature type="compositionally biased region" description="Low complexity" evidence="1">
    <location>
        <begin position="159"/>
        <end position="188"/>
    </location>
</feature>
<dbReference type="InterPro" id="IPR010982">
    <property type="entry name" value="Lambda_DNA-bd_dom_sf"/>
</dbReference>
<keyword evidence="2" id="KW-1133">Transmembrane helix</keyword>
<dbReference type="KEGG" id="tsin:OXH18_12050"/>
<dbReference type="PANTHER" id="PTHR34475:SF1">
    <property type="entry name" value="CYTOSKELETON PROTEIN RODZ"/>
    <property type="match status" value="1"/>
</dbReference>
<protein>
    <submittedName>
        <fullName evidence="4">DUF4115 domain-containing protein</fullName>
    </submittedName>
</protein>
<feature type="domain" description="Cytoskeleton protein RodZ-like C-terminal" evidence="3">
    <location>
        <begin position="229"/>
        <end position="288"/>
    </location>
</feature>